<dbReference type="EMBL" id="CAXDID020000180">
    <property type="protein sequence ID" value="CAL6049503.1"/>
    <property type="molecule type" value="Genomic_DNA"/>
</dbReference>
<accession>A0AA86NZH3</accession>
<dbReference type="EMBL" id="CATOUU010000384">
    <property type="protein sequence ID" value="CAI9927649.1"/>
    <property type="molecule type" value="Genomic_DNA"/>
</dbReference>
<comment type="caution">
    <text evidence="2">The sequence shown here is derived from an EMBL/GenBank/DDBJ whole genome shotgun (WGS) entry which is preliminary data.</text>
</comment>
<proteinExistence type="predicted"/>
<gene>
    <name evidence="2" type="ORF">HINF_LOCUS15294</name>
    <name evidence="3" type="ORF">HINF_LOCUS43357</name>
</gene>
<reference evidence="3 4" key="2">
    <citation type="submission" date="2024-07" db="EMBL/GenBank/DDBJ databases">
        <authorList>
            <person name="Akdeniz Z."/>
        </authorList>
    </citation>
    <scope>NUCLEOTIDE SEQUENCE [LARGE SCALE GENOMIC DNA]</scope>
</reference>
<protein>
    <submittedName>
        <fullName evidence="3">Hypothetical_protein</fullName>
    </submittedName>
</protein>
<feature type="compositionally biased region" description="Basic and acidic residues" evidence="1">
    <location>
        <begin position="230"/>
        <end position="240"/>
    </location>
</feature>
<evidence type="ECO:0000313" key="2">
    <source>
        <dbReference type="EMBL" id="CAI9927649.1"/>
    </source>
</evidence>
<evidence type="ECO:0000256" key="1">
    <source>
        <dbReference type="SAM" id="MobiDB-lite"/>
    </source>
</evidence>
<feature type="region of interest" description="Disordered" evidence="1">
    <location>
        <begin position="205"/>
        <end position="240"/>
    </location>
</feature>
<evidence type="ECO:0000313" key="3">
    <source>
        <dbReference type="EMBL" id="CAL6049503.1"/>
    </source>
</evidence>
<dbReference type="AlphaFoldDB" id="A0AA86NZH3"/>
<feature type="compositionally biased region" description="Basic and acidic residues" evidence="1">
    <location>
        <begin position="205"/>
        <end position="222"/>
    </location>
</feature>
<sequence length="255" mass="29969">MQFTIGAYLPEIIFRANYSTPEEIKQLTENTCQYFVLYTDDLLPDSQYMKTATNAYFVNSSKFDLVSYVEGVEYHLLSNTDLDYQKQQVQEFIQRFDESFCTHPLVNAENIHFFGNLPILISKQYKELLPGLNETKIGLTTTELLKKNNLDAERDYLMIKKDGKIETIVVNSTEQNYLKEIIEKYLSGYQQRHFATKKEEYDKISKRETRIAEGKPKPEPRITSKRQHKMKQDSYKKYTEAEKDKFRETIGAAKQ</sequence>
<dbReference type="Proteomes" id="UP001642409">
    <property type="component" value="Unassembled WGS sequence"/>
</dbReference>
<keyword evidence="4" id="KW-1185">Reference proteome</keyword>
<evidence type="ECO:0000313" key="4">
    <source>
        <dbReference type="Proteomes" id="UP001642409"/>
    </source>
</evidence>
<reference evidence="2" key="1">
    <citation type="submission" date="2023-06" db="EMBL/GenBank/DDBJ databases">
        <authorList>
            <person name="Kurt Z."/>
        </authorList>
    </citation>
    <scope>NUCLEOTIDE SEQUENCE</scope>
</reference>
<organism evidence="2">
    <name type="scientific">Hexamita inflata</name>
    <dbReference type="NCBI Taxonomy" id="28002"/>
    <lineage>
        <taxon>Eukaryota</taxon>
        <taxon>Metamonada</taxon>
        <taxon>Diplomonadida</taxon>
        <taxon>Hexamitidae</taxon>
        <taxon>Hexamitinae</taxon>
        <taxon>Hexamita</taxon>
    </lineage>
</organism>
<name>A0AA86NZH3_9EUKA</name>